<keyword evidence="2" id="KW-1133">Transmembrane helix</keyword>
<feature type="region of interest" description="Disordered" evidence="1">
    <location>
        <begin position="192"/>
        <end position="249"/>
    </location>
</feature>
<keyword evidence="4" id="KW-1185">Reference proteome</keyword>
<dbReference type="EMBL" id="BLBS01000047">
    <property type="protein sequence ID" value="GET91172.1"/>
    <property type="molecule type" value="Genomic_DNA"/>
</dbReference>
<evidence type="ECO:0000313" key="4">
    <source>
        <dbReference type="Proteomes" id="UP000419144"/>
    </source>
</evidence>
<evidence type="ECO:0000256" key="2">
    <source>
        <dbReference type="SAM" id="Phobius"/>
    </source>
</evidence>
<evidence type="ECO:0000256" key="1">
    <source>
        <dbReference type="SAM" id="MobiDB-lite"/>
    </source>
</evidence>
<dbReference type="VEuPathDB" id="TriTrypDB:LtaPh_3122100"/>
<protein>
    <submittedName>
        <fullName evidence="3">Uncharacterized protein</fullName>
    </submittedName>
</protein>
<comment type="caution">
    <text evidence="3">The sequence shown here is derived from an EMBL/GenBank/DDBJ whole genome shotgun (WGS) entry which is preliminary data.</text>
</comment>
<gene>
    <name evidence="3" type="ORF">LtaPh_3122100</name>
</gene>
<accession>A0A640KNV6</accession>
<keyword evidence="2" id="KW-0472">Membrane</keyword>
<feature type="compositionally biased region" description="Polar residues" evidence="1">
    <location>
        <begin position="227"/>
        <end position="249"/>
    </location>
</feature>
<feature type="compositionally biased region" description="Polar residues" evidence="1">
    <location>
        <begin position="193"/>
        <end position="203"/>
    </location>
</feature>
<organism evidence="3 4">
    <name type="scientific">Leishmania tarentolae</name>
    <name type="common">Sauroleishmania tarentolae</name>
    <dbReference type="NCBI Taxonomy" id="5689"/>
    <lineage>
        <taxon>Eukaryota</taxon>
        <taxon>Discoba</taxon>
        <taxon>Euglenozoa</taxon>
        <taxon>Kinetoplastea</taxon>
        <taxon>Metakinetoplastina</taxon>
        <taxon>Trypanosomatida</taxon>
        <taxon>Trypanosomatidae</taxon>
        <taxon>Leishmaniinae</taxon>
        <taxon>Leishmania</taxon>
        <taxon>lizard Leishmania</taxon>
    </lineage>
</organism>
<feature type="region of interest" description="Disordered" evidence="1">
    <location>
        <begin position="347"/>
        <end position="381"/>
    </location>
</feature>
<keyword evidence="2" id="KW-0812">Transmembrane</keyword>
<name>A0A640KNV6_LEITA</name>
<proteinExistence type="predicted"/>
<evidence type="ECO:0000313" key="3">
    <source>
        <dbReference type="EMBL" id="GET91172.1"/>
    </source>
</evidence>
<feature type="transmembrane region" description="Helical" evidence="2">
    <location>
        <begin position="6"/>
        <end position="32"/>
    </location>
</feature>
<reference evidence="3" key="1">
    <citation type="submission" date="2019-11" db="EMBL/GenBank/DDBJ databases">
        <title>Leishmania tarentolae CDS.</title>
        <authorList>
            <person name="Goto Y."/>
            <person name="Yamagishi J."/>
        </authorList>
    </citation>
    <scope>NUCLEOTIDE SEQUENCE [LARGE SCALE GENOMIC DNA]</scope>
    <source>
        <strain evidence="3">Parrot Tar II</strain>
    </source>
</reference>
<dbReference type="OrthoDB" id="267328at2759"/>
<dbReference type="AlphaFoldDB" id="A0A640KNV6"/>
<dbReference type="Proteomes" id="UP000419144">
    <property type="component" value="Unassembled WGS sequence"/>
</dbReference>
<sequence>MTSEASIAIGVGVTLAFFALLVLFFIFVGVYANDSRTRDFDREREQRVEQVRQRHREEQAQWRERRLRDVILLLIERGEALEGVSLAFQLPHRPEVGARRMLSSRYNANLVRQNLEIQIADEQANSRLDEEAQMIAHRPLSALLRNGRPPDAEPGPDVMQILLDGQEIQHYTTSDDDSDFYMHEEDAPPANVTVFTSSQTNEETQLDRGSDRTASPTPLVSSALAPHQQQQQGDSDGAMSSNVSAEETNMSARTAAVLLQEQQLLETREMALLQELRREKRRKYRKTAEEVYGEGADYQRNPAQDTLGRTQVVCSGDSPQSPLWRFLSPITSFRGIRSLPANKSAFEGLSSPESTFYREENTVSRSPISGRKNRSREVAPF</sequence>